<dbReference type="GO" id="GO:0016410">
    <property type="term" value="F:N-acyltransferase activity"/>
    <property type="evidence" value="ECO:0007669"/>
    <property type="project" value="TreeGrafter"/>
</dbReference>
<reference evidence="8" key="1">
    <citation type="submission" date="2017-02" db="UniProtKB">
        <authorList>
            <consortium name="WormBaseParasite"/>
        </authorList>
    </citation>
    <scope>IDENTIFICATION</scope>
</reference>
<dbReference type="GO" id="GO:0070292">
    <property type="term" value="P:N-acylphosphatidylethanolamine metabolic process"/>
    <property type="evidence" value="ECO:0007669"/>
    <property type="project" value="TreeGrafter"/>
</dbReference>
<accession>A0A0N5CCZ1</accession>
<keyword evidence="2" id="KW-0808">Transferase</keyword>
<keyword evidence="5" id="KW-1133">Transmembrane helix</keyword>
<dbReference type="PROSITE" id="PS51934">
    <property type="entry name" value="LRAT"/>
    <property type="match status" value="1"/>
</dbReference>
<organism evidence="7 8">
    <name type="scientific">Strongyloides papillosus</name>
    <name type="common">Intestinal threadworm</name>
    <dbReference type="NCBI Taxonomy" id="174720"/>
    <lineage>
        <taxon>Eukaryota</taxon>
        <taxon>Metazoa</taxon>
        <taxon>Ecdysozoa</taxon>
        <taxon>Nematoda</taxon>
        <taxon>Chromadorea</taxon>
        <taxon>Rhabditida</taxon>
        <taxon>Tylenchina</taxon>
        <taxon>Panagrolaimomorpha</taxon>
        <taxon>Strongyloidoidea</taxon>
        <taxon>Strongyloididae</taxon>
        <taxon>Strongyloides</taxon>
    </lineage>
</organism>
<name>A0A0N5CCZ1_STREA</name>
<dbReference type="GO" id="GO:0008970">
    <property type="term" value="F:phospholipase A1 activity"/>
    <property type="evidence" value="ECO:0007669"/>
    <property type="project" value="TreeGrafter"/>
</dbReference>
<keyword evidence="5" id="KW-0812">Transmembrane</keyword>
<keyword evidence="7" id="KW-1185">Reference proteome</keyword>
<dbReference type="Gene3D" id="3.90.1720.10">
    <property type="entry name" value="endopeptidase domain like (from Nostoc punctiforme)"/>
    <property type="match status" value="1"/>
</dbReference>
<keyword evidence="3" id="KW-0378">Hydrolase</keyword>
<dbReference type="PANTHER" id="PTHR13943">
    <property type="entry name" value="HRAS-LIKE SUPPRESSOR - RELATED"/>
    <property type="match status" value="1"/>
</dbReference>
<dbReference type="STRING" id="174720.A0A0N5CCZ1"/>
<protein>
    <submittedName>
        <fullName evidence="8">LRAT domain-containing protein</fullName>
    </submittedName>
</protein>
<dbReference type="InterPro" id="IPR051496">
    <property type="entry name" value="H-rev107_PLA/AT"/>
</dbReference>
<dbReference type="InterPro" id="IPR007053">
    <property type="entry name" value="LRAT_dom"/>
</dbReference>
<evidence type="ECO:0000256" key="5">
    <source>
        <dbReference type="SAM" id="Phobius"/>
    </source>
</evidence>
<dbReference type="WBParaSite" id="SPAL_0001573800.1">
    <property type="protein sequence ID" value="SPAL_0001573800.1"/>
    <property type="gene ID" value="SPAL_0001573800"/>
</dbReference>
<feature type="transmembrane region" description="Helical" evidence="5">
    <location>
        <begin position="164"/>
        <end position="192"/>
    </location>
</feature>
<dbReference type="PANTHER" id="PTHR13943:SF77">
    <property type="entry name" value="LRAT DOMAIN-CONTAINING PROTEIN"/>
    <property type="match status" value="1"/>
</dbReference>
<feature type="domain" description="LRAT" evidence="6">
    <location>
        <begin position="30"/>
        <end position="158"/>
    </location>
</feature>
<dbReference type="GO" id="GO:0005737">
    <property type="term" value="C:cytoplasm"/>
    <property type="evidence" value="ECO:0007669"/>
    <property type="project" value="TreeGrafter"/>
</dbReference>
<keyword evidence="5" id="KW-0472">Membrane</keyword>
<dbReference type="GO" id="GO:0004623">
    <property type="term" value="F:phospholipase A2 activity"/>
    <property type="evidence" value="ECO:0007669"/>
    <property type="project" value="TreeGrafter"/>
</dbReference>
<comment type="similarity">
    <text evidence="1">Belongs to the H-rev107 family.</text>
</comment>
<sequence length="213" mass="23553">MNYAFTSEWTSAGELAKKLETGDLVEIRRTSSIGLPIYNHWAVYVGFANGIHKVVHLTNGNYNNGPNLFVNLFSSTSSTSTNNHEKNPSISIENFFDVCGNDQCRINNSMDKKYKPLSQSDIYDRALSKVGEHGYSVFNINCEHFAKWSRYNISTSDQANYGKAAFIGMGVLLFLPGGFLVVAAATGIKYLVSKFSDSVKKDPETISNEMSSS</sequence>
<evidence type="ECO:0000256" key="2">
    <source>
        <dbReference type="ARBA" id="ARBA00022679"/>
    </source>
</evidence>
<evidence type="ECO:0000313" key="8">
    <source>
        <dbReference type="WBParaSite" id="SPAL_0001573800.1"/>
    </source>
</evidence>
<evidence type="ECO:0000313" key="7">
    <source>
        <dbReference type="Proteomes" id="UP000046392"/>
    </source>
</evidence>
<keyword evidence="4" id="KW-0443">Lipid metabolism</keyword>
<dbReference type="Proteomes" id="UP000046392">
    <property type="component" value="Unplaced"/>
</dbReference>
<evidence type="ECO:0000259" key="6">
    <source>
        <dbReference type="PROSITE" id="PS51934"/>
    </source>
</evidence>
<evidence type="ECO:0000256" key="3">
    <source>
        <dbReference type="ARBA" id="ARBA00022801"/>
    </source>
</evidence>
<proteinExistence type="inferred from homology"/>
<dbReference type="AlphaFoldDB" id="A0A0N5CCZ1"/>
<dbReference type="Pfam" id="PF04970">
    <property type="entry name" value="LRAT"/>
    <property type="match status" value="1"/>
</dbReference>
<evidence type="ECO:0000256" key="4">
    <source>
        <dbReference type="ARBA" id="ARBA00023098"/>
    </source>
</evidence>
<evidence type="ECO:0000256" key="1">
    <source>
        <dbReference type="ARBA" id="ARBA00007824"/>
    </source>
</evidence>